<dbReference type="PANTHER" id="PTHR13116:SF5">
    <property type="entry name" value="ER MEMBRANE PROTEIN COMPLEX SUBUNIT 3"/>
    <property type="match status" value="1"/>
</dbReference>
<dbReference type="PANTHER" id="PTHR13116">
    <property type="entry name" value="ER MEMBRANE PROTEIN COMPLEX SUBUNIT 3"/>
    <property type="match status" value="1"/>
</dbReference>
<organism evidence="2 3">
    <name type="scientific">Chondrus crispus</name>
    <name type="common">Carrageen Irish moss</name>
    <name type="synonym">Polymorpha crispa</name>
    <dbReference type="NCBI Taxonomy" id="2769"/>
    <lineage>
        <taxon>Eukaryota</taxon>
        <taxon>Rhodophyta</taxon>
        <taxon>Florideophyceae</taxon>
        <taxon>Rhodymeniophycidae</taxon>
        <taxon>Gigartinales</taxon>
        <taxon>Gigartinaceae</taxon>
        <taxon>Chondrus</taxon>
    </lineage>
</organism>
<feature type="transmembrane region" description="Helical" evidence="1">
    <location>
        <begin position="20"/>
        <end position="38"/>
    </location>
</feature>
<proteinExistence type="predicted"/>
<dbReference type="GeneID" id="17321171"/>
<evidence type="ECO:0000313" key="3">
    <source>
        <dbReference type="Proteomes" id="UP000012073"/>
    </source>
</evidence>
<dbReference type="KEGG" id="ccp:CHC_T00002367001"/>
<dbReference type="EMBL" id="HG001652">
    <property type="protein sequence ID" value="CDF33635.1"/>
    <property type="molecule type" value="Genomic_DNA"/>
</dbReference>
<dbReference type="PhylomeDB" id="R7Q828"/>
<dbReference type="GO" id="GO:0034975">
    <property type="term" value="P:protein folding in endoplasmic reticulum"/>
    <property type="evidence" value="ECO:0007669"/>
    <property type="project" value="TreeGrafter"/>
</dbReference>
<sequence length="100" mass="10904">MLQSGIELAGQNLDVSYVSALSWYLLSMFGNGGLLSLISKGHSDDFVFVPSFASQISLNMAPDKVFAQEREALGKIVHKHTMGQEEDALLMIDPESFAVL</sequence>
<dbReference type="Gramene" id="CDF33635">
    <property type="protein sequence ID" value="CDF33635"/>
    <property type="gene ID" value="CHC_T00002367001"/>
</dbReference>
<keyword evidence="1" id="KW-1133">Transmembrane helix</keyword>
<dbReference type="InterPro" id="IPR008568">
    <property type="entry name" value="EMC3"/>
</dbReference>
<dbReference type="Proteomes" id="UP000012073">
    <property type="component" value="Unassembled WGS sequence"/>
</dbReference>
<dbReference type="AlphaFoldDB" id="R7Q828"/>
<dbReference type="OrthoDB" id="6745403at2759"/>
<evidence type="ECO:0000313" key="2">
    <source>
        <dbReference type="EMBL" id="CDF33635.1"/>
    </source>
</evidence>
<reference evidence="3" key="1">
    <citation type="journal article" date="2013" name="Proc. Natl. Acad. Sci. U.S.A.">
        <title>Genome structure and metabolic features in the red seaweed Chondrus crispus shed light on evolution of the Archaeplastida.</title>
        <authorList>
            <person name="Collen J."/>
            <person name="Porcel B."/>
            <person name="Carre W."/>
            <person name="Ball S.G."/>
            <person name="Chaparro C."/>
            <person name="Tonon T."/>
            <person name="Barbeyron T."/>
            <person name="Michel G."/>
            <person name="Noel B."/>
            <person name="Valentin K."/>
            <person name="Elias M."/>
            <person name="Artiguenave F."/>
            <person name="Arun A."/>
            <person name="Aury J.M."/>
            <person name="Barbosa-Neto J.F."/>
            <person name="Bothwell J.H."/>
            <person name="Bouget F.Y."/>
            <person name="Brillet L."/>
            <person name="Cabello-Hurtado F."/>
            <person name="Capella-Gutierrez S."/>
            <person name="Charrier B."/>
            <person name="Cladiere L."/>
            <person name="Cock J.M."/>
            <person name="Coelho S.M."/>
            <person name="Colleoni C."/>
            <person name="Czjzek M."/>
            <person name="Da Silva C."/>
            <person name="Delage L."/>
            <person name="Denoeud F."/>
            <person name="Deschamps P."/>
            <person name="Dittami S.M."/>
            <person name="Gabaldon T."/>
            <person name="Gachon C.M."/>
            <person name="Groisillier A."/>
            <person name="Herve C."/>
            <person name="Jabbari K."/>
            <person name="Katinka M."/>
            <person name="Kloareg B."/>
            <person name="Kowalczyk N."/>
            <person name="Labadie K."/>
            <person name="Leblanc C."/>
            <person name="Lopez P.J."/>
            <person name="McLachlan D.H."/>
            <person name="Meslet-Cladiere L."/>
            <person name="Moustafa A."/>
            <person name="Nehr Z."/>
            <person name="Nyvall Collen P."/>
            <person name="Panaud O."/>
            <person name="Partensky F."/>
            <person name="Poulain J."/>
            <person name="Rensing S.A."/>
            <person name="Rousvoal S."/>
            <person name="Samson G."/>
            <person name="Symeonidi A."/>
            <person name="Weissenbach J."/>
            <person name="Zambounis A."/>
            <person name="Wincker P."/>
            <person name="Boyen C."/>
        </authorList>
    </citation>
    <scope>NUCLEOTIDE SEQUENCE [LARGE SCALE GENOMIC DNA]</scope>
    <source>
        <strain evidence="3">cv. Stackhouse</strain>
    </source>
</reference>
<dbReference type="GO" id="GO:0072546">
    <property type="term" value="C:EMC complex"/>
    <property type="evidence" value="ECO:0007669"/>
    <property type="project" value="TreeGrafter"/>
</dbReference>
<gene>
    <name evidence="2" type="ORF">CHC_T00002367001</name>
</gene>
<evidence type="ECO:0000256" key="1">
    <source>
        <dbReference type="SAM" id="Phobius"/>
    </source>
</evidence>
<keyword evidence="3" id="KW-1185">Reference proteome</keyword>
<keyword evidence="1" id="KW-0812">Transmembrane</keyword>
<protein>
    <submittedName>
        <fullName evidence="2">Uncharacterized protein</fullName>
    </submittedName>
</protein>
<dbReference type="RefSeq" id="XP_005713454.1">
    <property type="nucleotide sequence ID" value="XM_005713397.1"/>
</dbReference>
<accession>R7Q828</accession>
<name>R7Q828_CHOCR</name>
<keyword evidence="1" id="KW-0472">Membrane</keyword>